<gene>
    <name evidence="2" type="ORF">GCM10023351_32970</name>
</gene>
<keyword evidence="3" id="KW-1185">Reference proteome</keyword>
<name>A0ABP9ART7_9MICO</name>
<dbReference type="Gene3D" id="3.30.420.40">
    <property type="match status" value="2"/>
</dbReference>
<dbReference type="Proteomes" id="UP001501645">
    <property type="component" value="Unassembled WGS sequence"/>
</dbReference>
<dbReference type="RefSeq" id="WP_345441771.1">
    <property type="nucleotide sequence ID" value="NZ_BAABKO010000007.1"/>
</dbReference>
<dbReference type="Pfam" id="PF00480">
    <property type="entry name" value="ROK"/>
    <property type="match status" value="1"/>
</dbReference>
<dbReference type="InterPro" id="IPR043129">
    <property type="entry name" value="ATPase_NBD"/>
</dbReference>
<accession>A0ABP9ART7</accession>
<protein>
    <submittedName>
        <fullName evidence="2">ROK family protein</fullName>
    </submittedName>
</protein>
<evidence type="ECO:0000256" key="1">
    <source>
        <dbReference type="ARBA" id="ARBA00006479"/>
    </source>
</evidence>
<sequence length="301" mass="29695">MTAAPTAVRIGLDVGGTKIDAVALDDAGAVVARRRSATRGGADGVVDSIRDAILRLDRGGAAVAAIGIGVPGQAHGGVVRHAVNLGVEELALADAVSTLFDVPVAVENDVKAAALGAHALGDGTGSLALLNLGTGVAAGIVADGALLCGRHGAAGEIGHVAVDPAGPSCRCGQTGCIETLAGGAAVSARWGRPGDTVREIFDAADAGDPSAIRLRGDVARGAAAAIRLLALAVDPDRLVVTGGVAGLGERLRSAIADELRRSSATSPFLRSLHLDTRVEMLPSASPAAALGAALLDARVLV</sequence>
<dbReference type="PANTHER" id="PTHR18964">
    <property type="entry name" value="ROK (REPRESSOR, ORF, KINASE) FAMILY"/>
    <property type="match status" value="1"/>
</dbReference>
<dbReference type="SUPFAM" id="SSF53067">
    <property type="entry name" value="Actin-like ATPase domain"/>
    <property type="match status" value="1"/>
</dbReference>
<dbReference type="EMBL" id="BAABKO010000007">
    <property type="protein sequence ID" value="GAA4784771.1"/>
    <property type="molecule type" value="Genomic_DNA"/>
</dbReference>
<comment type="caution">
    <text evidence="2">The sequence shown here is derived from an EMBL/GenBank/DDBJ whole genome shotgun (WGS) entry which is preliminary data.</text>
</comment>
<evidence type="ECO:0000313" key="2">
    <source>
        <dbReference type="EMBL" id="GAA4784771.1"/>
    </source>
</evidence>
<evidence type="ECO:0000313" key="3">
    <source>
        <dbReference type="Proteomes" id="UP001501645"/>
    </source>
</evidence>
<organism evidence="2 3">
    <name type="scientific">Microbacterium gilvum</name>
    <dbReference type="NCBI Taxonomy" id="1336204"/>
    <lineage>
        <taxon>Bacteria</taxon>
        <taxon>Bacillati</taxon>
        <taxon>Actinomycetota</taxon>
        <taxon>Actinomycetes</taxon>
        <taxon>Micrococcales</taxon>
        <taxon>Microbacteriaceae</taxon>
        <taxon>Microbacterium</taxon>
    </lineage>
</organism>
<comment type="similarity">
    <text evidence="1">Belongs to the ROK (NagC/XylR) family.</text>
</comment>
<reference evidence="3" key="1">
    <citation type="journal article" date="2019" name="Int. J. Syst. Evol. Microbiol.">
        <title>The Global Catalogue of Microorganisms (GCM) 10K type strain sequencing project: providing services to taxonomists for standard genome sequencing and annotation.</title>
        <authorList>
            <consortium name="The Broad Institute Genomics Platform"/>
            <consortium name="The Broad Institute Genome Sequencing Center for Infectious Disease"/>
            <person name="Wu L."/>
            <person name="Ma J."/>
        </authorList>
    </citation>
    <scope>NUCLEOTIDE SEQUENCE [LARGE SCALE GENOMIC DNA]</scope>
    <source>
        <strain evidence="3">JCM 18537</strain>
    </source>
</reference>
<proteinExistence type="inferred from homology"/>
<dbReference type="InterPro" id="IPR000600">
    <property type="entry name" value="ROK"/>
</dbReference>
<dbReference type="PANTHER" id="PTHR18964:SF169">
    <property type="entry name" value="N-ACETYLMANNOSAMINE KINASE"/>
    <property type="match status" value="1"/>
</dbReference>